<evidence type="ECO:0000256" key="4">
    <source>
        <dbReference type="ARBA" id="ARBA00022603"/>
    </source>
</evidence>
<keyword evidence="7" id="KW-0819">tRNA processing</keyword>
<dbReference type="CDD" id="cd02440">
    <property type="entry name" value="AdoMet_MTases"/>
    <property type="match status" value="1"/>
</dbReference>
<dbReference type="SUPFAM" id="SSF53335">
    <property type="entry name" value="S-adenosyl-L-methionine-dependent methyltransferases"/>
    <property type="match status" value="1"/>
</dbReference>
<dbReference type="Pfam" id="PF02390">
    <property type="entry name" value="Methyltransf_4"/>
    <property type="match status" value="1"/>
</dbReference>
<comment type="function">
    <text evidence="2">Catalyzes the formation of N(7)-methylguanine at position 46 (m7G46) in tRNA.</text>
</comment>
<comment type="catalytic activity">
    <reaction evidence="1">
        <text>guanosine(46) in tRNA + S-adenosyl-L-methionine = N(7)-methylguanosine(46) in tRNA + S-adenosyl-L-homocysteine</text>
        <dbReference type="Rhea" id="RHEA:42708"/>
        <dbReference type="Rhea" id="RHEA-COMP:10188"/>
        <dbReference type="Rhea" id="RHEA-COMP:10189"/>
        <dbReference type="ChEBI" id="CHEBI:57856"/>
        <dbReference type="ChEBI" id="CHEBI:59789"/>
        <dbReference type="ChEBI" id="CHEBI:74269"/>
        <dbReference type="ChEBI" id="CHEBI:74480"/>
        <dbReference type="EC" id="2.1.1.33"/>
    </reaction>
</comment>
<dbReference type="Proteomes" id="UP000234857">
    <property type="component" value="Unassembled WGS sequence"/>
</dbReference>
<dbReference type="PANTHER" id="PTHR23417:SF14">
    <property type="entry name" value="PENTACOTRIPEPTIDE-REPEAT REGION OF PRORP DOMAIN-CONTAINING PROTEIN"/>
    <property type="match status" value="1"/>
</dbReference>
<evidence type="ECO:0000256" key="7">
    <source>
        <dbReference type="ARBA" id="ARBA00022694"/>
    </source>
</evidence>
<gene>
    <name evidence="8" type="primary">trmB</name>
    <name evidence="8" type="ORF">C0601_01755</name>
</gene>
<name>A0A2N5ZLG8_MUIH1</name>
<proteinExistence type="predicted"/>
<keyword evidence="6" id="KW-0949">S-adenosyl-L-methionine</keyword>
<accession>A0A2N5ZLG8</accession>
<keyword evidence="4 8" id="KW-0489">Methyltransferase</keyword>
<evidence type="ECO:0000313" key="9">
    <source>
        <dbReference type="Proteomes" id="UP000234857"/>
    </source>
</evidence>
<dbReference type="PROSITE" id="PS51625">
    <property type="entry name" value="SAM_MT_TRMB"/>
    <property type="match status" value="1"/>
</dbReference>
<comment type="caution">
    <text evidence="8">The sequence shown here is derived from an EMBL/GenBank/DDBJ whole genome shotgun (WGS) entry which is preliminary data.</text>
</comment>
<keyword evidence="5 8" id="KW-0808">Transferase</keyword>
<protein>
    <recommendedName>
        <fullName evidence="3">tRNA (guanine(46)-N(7))-methyltransferase</fullName>
        <ecNumber evidence="3">2.1.1.33</ecNumber>
    </recommendedName>
</protein>
<sequence length="189" mass="21936">MNIQNVEDFSYENLPNKKNIVLDLGCGKGLFLVRMAQRYPEDIFIGIDYSQSVIKAATQKVKKAKLTNAITLKGDFLKLLDCFPEGSLKKVYVICPDPWFKNKHRKRRTVTYKFMEKVYSLLKNNGVFHFTTDFGPYMLTVINEQYGNFKNPYPGVSWIHTIANHPFSTYMDKSLGSDGRVYHMRRIKS</sequence>
<dbReference type="GO" id="GO:0008176">
    <property type="term" value="F:tRNA (guanine(46)-N7)-methyltransferase activity"/>
    <property type="evidence" value="ECO:0007669"/>
    <property type="project" value="UniProtKB-EC"/>
</dbReference>
<evidence type="ECO:0000313" key="8">
    <source>
        <dbReference type="EMBL" id="PLX19461.1"/>
    </source>
</evidence>
<dbReference type="AlphaFoldDB" id="A0A2N5ZLG8"/>
<evidence type="ECO:0000256" key="5">
    <source>
        <dbReference type="ARBA" id="ARBA00022679"/>
    </source>
</evidence>
<dbReference type="EMBL" id="PKTG01000029">
    <property type="protein sequence ID" value="PLX19461.1"/>
    <property type="molecule type" value="Genomic_DNA"/>
</dbReference>
<dbReference type="EC" id="2.1.1.33" evidence="3"/>
<dbReference type="Gene3D" id="3.40.50.150">
    <property type="entry name" value="Vaccinia Virus protein VP39"/>
    <property type="match status" value="1"/>
</dbReference>
<reference evidence="8 9" key="1">
    <citation type="submission" date="2017-11" db="EMBL/GenBank/DDBJ databases">
        <title>Genome-resolved metagenomics identifies genetic mobility, metabolic interactions, and unexpected diversity in perchlorate-reducing communities.</title>
        <authorList>
            <person name="Barnum T.P."/>
            <person name="Figueroa I.A."/>
            <person name="Carlstrom C.I."/>
            <person name="Lucas L.N."/>
            <person name="Engelbrektson A.L."/>
            <person name="Coates J.D."/>
        </authorList>
    </citation>
    <scope>NUCLEOTIDE SEQUENCE [LARGE SCALE GENOMIC DNA]</scope>
    <source>
        <strain evidence="8">BM706</strain>
    </source>
</reference>
<dbReference type="NCBIfam" id="TIGR00091">
    <property type="entry name" value="tRNA (guanosine(46)-N7)-methyltransferase TrmB"/>
    <property type="match status" value="1"/>
</dbReference>
<dbReference type="InterPro" id="IPR003358">
    <property type="entry name" value="tRNA_(Gua-N-7)_MeTrfase_Trmb"/>
</dbReference>
<evidence type="ECO:0000256" key="1">
    <source>
        <dbReference type="ARBA" id="ARBA00000142"/>
    </source>
</evidence>
<dbReference type="GO" id="GO:0043527">
    <property type="term" value="C:tRNA methyltransferase complex"/>
    <property type="evidence" value="ECO:0007669"/>
    <property type="project" value="TreeGrafter"/>
</dbReference>
<dbReference type="PANTHER" id="PTHR23417">
    <property type="entry name" value="3-DEOXY-D-MANNO-OCTULOSONIC-ACID TRANSFERASE/TRNA GUANINE-N 7 - -METHYLTRANSFERASE"/>
    <property type="match status" value="1"/>
</dbReference>
<dbReference type="InterPro" id="IPR029063">
    <property type="entry name" value="SAM-dependent_MTases_sf"/>
</dbReference>
<organism evidence="8 9">
    <name type="scientific">Muiribacterium halophilum</name>
    <dbReference type="NCBI Taxonomy" id="2053465"/>
    <lineage>
        <taxon>Bacteria</taxon>
        <taxon>Candidatus Muiribacteriota</taxon>
        <taxon>Candidatus Muiribacteriia</taxon>
        <taxon>Candidatus Muiribacteriales</taxon>
        <taxon>Candidatus Muiribacteriaceae</taxon>
        <taxon>Candidatus Muiribacterium</taxon>
    </lineage>
</organism>
<evidence type="ECO:0000256" key="6">
    <source>
        <dbReference type="ARBA" id="ARBA00022691"/>
    </source>
</evidence>
<evidence type="ECO:0000256" key="2">
    <source>
        <dbReference type="ARBA" id="ARBA00003015"/>
    </source>
</evidence>
<evidence type="ECO:0000256" key="3">
    <source>
        <dbReference type="ARBA" id="ARBA00011977"/>
    </source>
</evidence>